<dbReference type="AlphaFoldDB" id="A0A173VXG0"/>
<evidence type="ECO:0000313" key="6">
    <source>
        <dbReference type="Proteomes" id="UP000284051"/>
    </source>
</evidence>
<protein>
    <submittedName>
        <fullName evidence="3">Peptidase</fullName>
    </submittedName>
</protein>
<dbReference type="Pfam" id="PF01841">
    <property type="entry name" value="Transglut_core"/>
    <property type="match status" value="1"/>
</dbReference>
<feature type="domain" description="Transglutaminase-like" evidence="1">
    <location>
        <begin position="143"/>
        <end position="204"/>
    </location>
</feature>
<dbReference type="GO" id="GO:0005737">
    <property type="term" value="C:cytoplasm"/>
    <property type="evidence" value="ECO:0007669"/>
    <property type="project" value="TreeGrafter"/>
</dbReference>
<keyword evidence="2" id="KW-0645">Protease</keyword>
<dbReference type="GO" id="GO:0006508">
    <property type="term" value="P:proteolysis"/>
    <property type="evidence" value="ECO:0007669"/>
    <property type="project" value="UniProtKB-KW"/>
</dbReference>
<dbReference type="STRING" id="166486.ERS852572_03553"/>
<dbReference type="EMBL" id="QSFP01000001">
    <property type="protein sequence ID" value="RHA70100.1"/>
    <property type="molecule type" value="Genomic_DNA"/>
</dbReference>
<dbReference type="PANTHER" id="PTHR46333:SF2">
    <property type="entry name" value="CYTOKINESIS PROTEIN 3"/>
    <property type="match status" value="1"/>
</dbReference>
<dbReference type="Gene3D" id="3.10.620.30">
    <property type="match status" value="1"/>
</dbReference>
<evidence type="ECO:0000259" key="1">
    <source>
        <dbReference type="SMART" id="SM00460"/>
    </source>
</evidence>
<dbReference type="RefSeq" id="WP_055195976.1">
    <property type="nucleotide sequence ID" value="NZ_CABIYH010000040.1"/>
</dbReference>
<evidence type="ECO:0000313" key="4">
    <source>
        <dbReference type="EMBL" id="RHG29381.1"/>
    </source>
</evidence>
<proteinExistence type="predicted"/>
<gene>
    <name evidence="4" type="ORF">DW264_07285</name>
    <name evidence="3" type="ORF">DW927_00055</name>
    <name evidence="2" type="ORF">ERS852572_03553</name>
</gene>
<dbReference type="Proteomes" id="UP000095350">
    <property type="component" value="Unassembled WGS sequence"/>
</dbReference>
<keyword evidence="2" id="KW-0378">Hydrolase</keyword>
<dbReference type="OrthoDB" id="9788327at2"/>
<dbReference type="InterPro" id="IPR002931">
    <property type="entry name" value="Transglutaminase-like"/>
</dbReference>
<name>A0A173VXG0_9FIRM</name>
<reference evidence="6 7" key="2">
    <citation type="submission" date="2018-08" db="EMBL/GenBank/DDBJ databases">
        <title>A genome reference for cultivated species of the human gut microbiota.</title>
        <authorList>
            <person name="Zou Y."/>
            <person name="Xue W."/>
            <person name="Luo G."/>
        </authorList>
    </citation>
    <scope>NUCLEOTIDE SEQUENCE [LARGE SCALE GENOMIC DNA]</scope>
    <source>
        <strain evidence="4 6">AM22-21LB</strain>
        <strain evidence="3 7">AM43-11</strain>
    </source>
</reference>
<dbReference type="PaxDb" id="166486-ERS852572_03553"/>
<dbReference type="InterPro" id="IPR038765">
    <property type="entry name" value="Papain-like_cys_pep_sf"/>
</dbReference>
<dbReference type="GO" id="GO:0008233">
    <property type="term" value="F:peptidase activity"/>
    <property type="evidence" value="ECO:0007669"/>
    <property type="project" value="UniProtKB-KW"/>
</dbReference>
<reference evidence="2 5" key="1">
    <citation type="submission" date="2015-09" db="EMBL/GenBank/DDBJ databases">
        <authorList>
            <consortium name="Pathogen Informatics"/>
        </authorList>
    </citation>
    <scope>NUCLEOTIDE SEQUENCE [LARGE SCALE GENOMIC DNA]</scope>
    <source>
        <strain evidence="2 5">2789STDY5834960</strain>
    </source>
</reference>
<evidence type="ECO:0000313" key="2">
    <source>
        <dbReference type="EMBL" id="CUN30795.1"/>
    </source>
</evidence>
<sequence length="341" mass="40230">MTLTAKDYYYHQLNKEQKKVYYAVKEGLLKMEESFQVLKLSSRELADIYFMVRMDCPEIFYSVKFTYRYYPDSTMVELIPEYLFTRDKIKEHRLAMKSRVKKLALLAEKLSEKEKELFIHDFIVKNVKYDKLKKEYSHEIIGALGNGVAVCEGMAKAVKILCDELGIWCIVALSDANPDKGIKYRHAWNVIRIDGKYYHLDVTFDNTLSRDDAVRYDYVNLADKQIFRDHEPVIWKVPECTDSDHFYYREKKLSWTTVDEVRNRTKQAVKKNRILLFHWRGGYLTKEVLKELLVVFDEEASVKGKQAYVSVNWPQAVIRVRFEDGAGEEQVEMEDANEGER</sequence>
<evidence type="ECO:0000313" key="5">
    <source>
        <dbReference type="Proteomes" id="UP000095350"/>
    </source>
</evidence>
<dbReference type="EMBL" id="CYXZ01000040">
    <property type="protein sequence ID" value="CUN30795.1"/>
    <property type="molecule type" value="Genomic_DNA"/>
</dbReference>
<dbReference type="Proteomes" id="UP000284051">
    <property type="component" value="Unassembled WGS sequence"/>
</dbReference>
<dbReference type="EMBL" id="QRID01000005">
    <property type="protein sequence ID" value="RHG29381.1"/>
    <property type="molecule type" value="Genomic_DNA"/>
</dbReference>
<dbReference type="SMART" id="SM00460">
    <property type="entry name" value="TGc"/>
    <property type="match status" value="1"/>
</dbReference>
<dbReference type="InterPro" id="IPR052557">
    <property type="entry name" value="CAP/Cytokinesis_protein"/>
</dbReference>
<dbReference type="PANTHER" id="PTHR46333">
    <property type="entry name" value="CYTOKINESIS PROTEIN 3"/>
    <property type="match status" value="1"/>
</dbReference>
<evidence type="ECO:0000313" key="3">
    <source>
        <dbReference type="EMBL" id="RHA70100.1"/>
    </source>
</evidence>
<evidence type="ECO:0000313" key="7">
    <source>
        <dbReference type="Proteomes" id="UP000284465"/>
    </source>
</evidence>
<dbReference type="SUPFAM" id="SSF54001">
    <property type="entry name" value="Cysteine proteinases"/>
    <property type="match status" value="1"/>
</dbReference>
<organism evidence="2 5">
    <name type="scientific">Roseburia intestinalis</name>
    <dbReference type="NCBI Taxonomy" id="166486"/>
    <lineage>
        <taxon>Bacteria</taxon>
        <taxon>Bacillati</taxon>
        <taxon>Bacillota</taxon>
        <taxon>Clostridia</taxon>
        <taxon>Lachnospirales</taxon>
        <taxon>Lachnospiraceae</taxon>
        <taxon>Roseburia</taxon>
    </lineage>
</organism>
<accession>A0A173VXG0</accession>
<dbReference type="Proteomes" id="UP000284465">
    <property type="component" value="Unassembled WGS sequence"/>
</dbReference>